<dbReference type="CDD" id="cd12807">
    <property type="entry name" value="Esterase_713"/>
    <property type="match status" value="1"/>
</dbReference>
<name>A0A1I7NWP9_9HYPH</name>
<reference evidence="3" key="1">
    <citation type="submission" date="2016-10" db="EMBL/GenBank/DDBJ databases">
        <authorList>
            <person name="Varghese N."/>
            <person name="Submissions S."/>
        </authorList>
    </citation>
    <scope>NUCLEOTIDE SEQUENCE [LARGE SCALE GENOMIC DNA]</scope>
    <source>
        <strain evidence="3">DSM 1565</strain>
    </source>
</reference>
<evidence type="ECO:0000313" key="2">
    <source>
        <dbReference type="EMBL" id="SFV39071.1"/>
    </source>
</evidence>
<sequence length="366" mass="39256">MKKKIWKRLSSGLGRSMLLACSVTALTQMSAPPAEAHSDKGKSHKNPPLVLSDEGSFFINGKVENTQFPTAGSPAPGKTIVNQMYVRYMIPDKVRQYTTKNGKKTVKTNVPPVIMIHGSGHTGATFETTPDGREGWATYFLRQGFPVYIVDHSGRARSGFDPNVINQAKVDSNPAILPSIVKTTLEGAWVGFRIGPEYGVAYPGTQFPTAQFEHYAAQLVPNTEVTLAGGGNNSTDAMVALLDKIGPAIIIAHSQGSTYGAASTVQRPNLVKGLVLLEGSCAATPTEIASAFVRSPYMAIIGDNRPSDRNVQCQTAVSSINAAGGNAKFWLLPDSGMKGNTHMMMMDKNSDLIANKLLTWLTSNIK</sequence>
<dbReference type="InterPro" id="IPR029058">
    <property type="entry name" value="AB_hydrolase_fold"/>
</dbReference>
<feature type="chain" id="PRO_5011768700" description="Alpha/beta hydrolase family protein" evidence="1">
    <location>
        <begin position="37"/>
        <end position="366"/>
    </location>
</feature>
<proteinExistence type="predicted"/>
<dbReference type="RefSeq" id="WP_244531409.1">
    <property type="nucleotide sequence ID" value="NZ_FPCH01000005.1"/>
</dbReference>
<organism evidence="2 3">
    <name type="scientific">Hyphomicrobium facile</name>
    <dbReference type="NCBI Taxonomy" id="51670"/>
    <lineage>
        <taxon>Bacteria</taxon>
        <taxon>Pseudomonadati</taxon>
        <taxon>Pseudomonadota</taxon>
        <taxon>Alphaproteobacteria</taxon>
        <taxon>Hyphomicrobiales</taxon>
        <taxon>Hyphomicrobiaceae</taxon>
        <taxon>Hyphomicrobium</taxon>
    </lineage>
</organism>
<dbReference type="EMBL" id="FPCH01000005">
    <property type="protein sequence ID" value="SFV39071.1"/>
    <property type="molecule type" value="Genomic_DNA"/>
</dbReference>
<gene>
    <name evidence="2" type="ORF">SAMN04488557_4096</name>
</gene>
<accession>A0A1I7NWP9</accession>
<evidence type="ECO:0000313" key="3">
    <source>
        <dbReference type="Proteomes" id="UP000199423"/>
    </source>
</evidence>
<dbReference type="PANTHER" id="PTHR43194">
    <property type="entry name" value="HYDROLASE ALPHA/BETA FOLD FAMILY"/>
    <property type="match status" value="1"/>
</dbReference>
<protein>
    <recommendedName>
        <fullName evidence="4">Alpha/beta hydrolase family protein</fullName>
    </recommendedName>
</protein>
<dbReference type="AlphaFoldDB" id="A0A1I7NWP9"/>
<dbReference type="STRING" id="51670.SAMN04488557_4096"/>
<dbReference type="Proteomes" id="UP000199423">
    <property type="component" value="Unassembled WGS sequence"/>
</dbReference>
<dbReference type="SUPFAM" id="SSF53474">
    <property type="entry name" value="alpha/beta-Hydrolases"/>
    <property type="match status" value="1"/>
</dbReference>
<dbReference type="InterPro" id="IPR050228">
    <property type="entry name" value="Carboxylesterase_BioH"/>
</dbReference>
<keyword evidence="3" id="KW-1185">Reference proteome</keyword>
<dbReference type="Gene3D" id="3.40.50.1820">
    <property type="entry name" value="alpha/beta hydrolase"/>
    <property type="match status" value="1"/>
</dbReference>
<keyword evidence="1" id="KW-0732">Signal</keyword>
<feature type="signal peptide" evidence="1">
    <location>
        <begin position="1"/>
        <end position="36"/>
    </location>
</feature>
<evidence type="ECO:0000256" key="1">
    <source>
        <dbReference type="SAM" id="SignalP"/>
    </source>
</evidence>
<dbReference type="PANTHER" id="PTHR43194:SF5">
    <property type="entry name" value="PIMELOYL-[ACYL-CARRIER PROTEIN] METHYL ESTER ESTERASE"/>
    <property type="match status" value="1"/>
</dbReference>
<evidence type="ECO:0008006" key="4">
    <source>
        <dbReference type="Google" id="ProtNLM"/>
    </source>
</evidence>